<name>A0A8H5FT17_9AGAR</name>
<evidence type="ECO:0008006" key="3">
    <source>
        <dbReference type="Google" id="ProtNLM"/>
    </source>
</evidence>
<evidence type="ECO:0000313" key="2">
    <source>
        <dbReference type="Proteomes" id="UP000559027"/>
    </source>
</evidence>
<proteinExistence type="predicted"/>
<dbReference type="OrthoDB" id="2987940at2759"/>
<organism evidence="1 2">
    <name type="scientific">Leucocoprinus leucothites</name>
    <dbReference type="NCBI Taxonomy" id="201217"/>
    <lineage>
        <taxon>Eukaryota</taxon>
        <taxon>Fungi</taxon>
        <taxon>Dikarya</taxon>
        <taxon>Basidiomycota</taxon>
        <taxon>Agaricomycotina</taxon>
        <taxon>Agaricomycetes</taxon>
        <taxon>Agaricomycetidae</taxon>
        <taxon>Agaricales</taxon>
        <taxon>Agaricineae</taxon>
        <taxon>Agaricaceae</taxon>
        <taxon>Leucocoprinus</taxon>
    </lineage>
</organism>
<protein>
    <recommendedName>
        <fullName evidence="3">F-box domain-containing protein</fullName>
    </recommendedName>
</protein>
<comment type="caution">
    <text evidence="1">The sequence shown here is derived from an EMBL/GenBank/DDBJ whole genome shotgun (WGS) entry which is preliminary data.</text>
</comment>
<evidence type="ECO:0000313" key="1">
    <source>
        <dbReference type="EMBL" id="KAF5348116.1"/>
    </source>
</evidence>
<gene>
    <name evidence="1" type="ORF">D9756_010767</name>
</gene>
<accession>A0A8H5FT17</accession>
<dbReference type="AlphaFoldDB" id="A0A8H5FT17"/>
<dbReference type="Proteomes" id="UP000559027">
    <property type="component" value="Unassembled WGS sequence"/>
</dbReference>
<keyword evidence="2" id="KW-1185">Reference proteome</keyword>
<dbReference type="EMBL" id="JAACJO010000021">
    <property type="protein sequence ID" value="KAF5348116.1"/>
    <property type="molecule type" value="Genomic_DNA"/>
</dbReference>
<reference evidence="1 2" key="1">
    <citation type="journal article" date="2020" name="ISME J.">
        <title>Uncovering the hidden diversity of litter-decomposition mechanisms in mushroom-forming fungi.</title>
        <authorList>
            <person name="Floudas D."/>
            <person name="Bentzer J."/>
            <person name="Ahren D."/>
            <person name="Johansson T."/>
            <person name="Persson P."/>
            <person name="Tunlid A."/>
        </authorList>
    </citation>
    <scope>NUCLEOTIDE SEQUENCE [LARGE SCALE GENOMIC DNA]</scope>
    <source>
        <strain evidence="1 2">CBS 146.42</strain>
    </source>
</reference>
<sequence length="470" mass="53495">MGHFDEVCLLCGATPIPPTGFTNASDITAEELVSELLERFPSIVEECQIEGIDSKDDLENYLTELMDEYEDFFGFGDAFQRCIAIGYFSGNDGEAPHEEVPKDRVVMRRIPDGKFVTTRVVDDPECGDFSEVVVQRQGEDGVIVKEKEERLTRTGSYWQGGIGNFFLSESCYLFLQAWIGLEHLPPMWDGRKLSFVGELWEVINSRETGRNDGGWLDWLEPGGAEKKLEQTQYELSTGGILSFSIADALREGWDRERIKIAMLDDYGLWMFATPHEWPSLSDQSEMAELTNIGFDGPLLSTSSSSSLGSLSRFSPEVLVQIFGWLPTVGEYLKLKTVSQRMHDLIASSQFTAIVFREMLQPNLNRALFWVHPIDQKPEEHNDFIEALKTWMSSDSQSNIVSEQLISSPGFPIVQFVYAVHTEDPTRNRRRLWNNVKRLREVWADYRLNGWKVDRFGVAYPSSVESSENNE</sequence>